<keyword evidence="2 6" id="KW-0285">Flavoprotein</keyword>
<dbReference type="Gene3D" id="3.50.50.60">
    <property type="entry name" value="FAD/NAD(P)-binding domain"/>
    <property type="match status" value="2"/>
</dbReference>
<dbReference type="STRING" id="554065.E1Z947"/>
<accession>E1Z947</accession>
<dbReference type="RefSeq" id="XP_005849556.1">
    <property type="nucleotide sequence ID" value="XM_005849494.1"/>
</dbReference>
<reference evidence="8 9" key="1">
    <citation type="journal article" date="2010" name="Plant Cell">
        <title>The Chlorella variabilis NC64A genome reveals adaptation to photosymbiosis, coevolution with viruses, and cryptic sex.</title>
        <authorList>
            <person name="Blanc G."/>
            <person name="Duncan G."/>
            <person name="Agarkova I."/>
            <person name="Borodovsky M."/>
            <person name="Gurnon J."/>
            <person name="Kuo A."/>
            <person name="Lindquist E."/>
            <person name="Lucas S."/>
            <person name="Pangilinan J."/>
            <person name="Polle J."/>
            <person name="Salamov A."/>
            <person name="Terry A."/>
            <person name="Yamada T."/>
            <person name="Dunigan D.D."/>
            <person name="Grigoriev I.V."/>
            <person name="Claverie J.M."/>
            <person name="Van Etten J.L."/>
        </authorList>
    </citation>
    <scope>NUCLEOTIDE SEQUENCE [LARGE SCALE GENOMIC DNA]</scope>
    <source>
        <strain evidence="8 9">NC64A</strain>
    </source>
</reference>
<dbReference type="eggNOG" id="KOG1399">
    <property type="taxonomic scope" value="Eukaryota"/>
</dbReference>
<evidence type="ECO:0000256" key="1">
    <source>
        <dbReference type="ARBA" id="ARBA00009183"/>
    </source>
</evidence>
<keyword evidence="3 6" id="KW-0274">FAD</keyword>
<name>E1Z947_CHLVA</name>
<dbReference type="OMA" id="WFDLQYD"/>
<dbReference type="Pfam" id="PF00743">
    <property type="entry name" value="FMO-like"/>
    <property type="match status" value="2"/>
</dbReference>
<dbReference type="InterPro" id="IPR050346">
    <property type="entry name" value="FMO-like"/>
</dbReference>
<dbReference type="GeneID" id="17357271"/>
<dbReference type="GO" id="GO:0050661">
    <property type="term" value="F:NADP binding"/>
    <property type="evidence" value="ECO:0007669"/>
    <property type="project" value="InterPro"/>
</dbReference>
<evidence type="ECO:0000256" key="5">
    <source>
        <dbReference type="ARBA" id="ARBA00023002"/>
    </source>
</evidence>
<evidence type="ECO:0000256" key="4">
    <source>
        <dbReference type="ARBA" id="ARBA00022857"/>
    </source>
</evidence>
<comment type="similarity">
    <text evidence="1 6">Belongs to the FMO family.</text>
</comment>
<evidence type="ECO:0000313" key="8">
    <source>
        <dbReference type="EMBL" id="EFN57454.1"/>
    </source>
</evidence>
<dbReference type="PRINTS" id="PR00370">
    <property type="entry name" value="FMOXYGENASE"/>
</dbReference>
<protein>
    <recommendedName>
        <fullName evidence="6">Flavin-containing monooxygenase</fullName>
        <ecNumber evidence="6">1.-.-.-</ecNumber>
    </recommendedName>
</protein>
<evidence type="ECO:0000256" key="6">
    <source>
        <dbReference type="RuleBase" id="RU361177"/>
    </source>
</evidence>
<dbReference type="EMBL" id="GL433839">
    <property type="protein sequence ID" value="EFN57454.1"/>
    <property type="molecule type" value="Genomic_DNA"/>
</dbReference>
<comment type="cofactor">
    <cofactor evidence="6">
        <name>FAD</name>
        <dbReference type="ChEBI" id="CHEBI:57692"/>
    </cofactor>
</comment>
<dbReference type="OrthoDB" id="66881at2759"/>
<dbReference type="GO" id="GO:0050660">
    <property type="term" value="F:flavin adenine dinucleotide binding"/>
    <property type="evidence" value="ECO:0007669"/>
    <property type="project" value="InterPro"/>
</dbReference>
<evidence type="ECO:0000256" key="2">
    <source>
        <dbReference type="ARBA" id="ARBA00022630"/>
    </source>
</evidence>
<proteinExistence type="inferred from homology"/>
<evidence type="ECO:0000313" key="9">
    <source>
        <dbReference type="Proteomes" id="UP000008141"/>
    </source>
</evidence>
<feature type="region of interest" description="Disordered" evidence="7">
    <location>
        <begin position="470"/>
        <end position="513"/>
    </location>
</feature>
<keyword evidence="6" id="KW-0503">Monooxygenase</keyword>
<dbReference type="FunCoup" id="E1Z947">
    <property type="interactions" value="624"/>
</dbReference>
<dbReference type="Proteomes" id="UP000008141">
    <property type="component" value="Unassembled WGS sequence"/>
</dbReference>
<gene>
    <name evidence="8" type="ORF">CHLNCDRAFT_30388</name>
</gene>
<keyword evidence="5 6" id="KW-0560">Oxidoreductase</keyword>
<dbReference type="AlphaFoldDB" id="E1Z947"/>
<organism evidence="9">
    <name type="scientific">Chlorella variabilis</name>
    <name type="common">Green alga</name>
    <dbReference type="NCBI Taxonomy" id="554065"/>
    <lineage>
        <taxon>Eukaryota</taxon>
        <taxon>Viridiplantae</taxon>
        <taxon>Chlorophyta</taxon>
        <taxon>core chlorophytes</taxon>
        <taxon>Trebouxiophyceae</taxon>
        <taxon>Chlorellales</taxon>
        <taxon>Chlorellaceae</taxon>
        <taxon>Chlorella clade</taxon>
        <taxon>Chlorella</taxon>
    </lineage>
</organism>
<dbReference type="InterPro" id="IPR036188">
    <property type="entry name" value="FAD/NAD-bd_sf"/>
</dbReference>
<evidence type="ECO:0000256" key="7">
    <source>
        <dbReference type="SAM" id="MobiDB-lite"/>
    </source>
</evidence>
<sequence length="513" mass="56354">MWSRWMVCVASPVFHRRPFSAARTLPPPSTRAAAVMASSMSNAKQSLSVAVIGAGPAGIISARELLLAGHRVTVFERSSKVGGIWDYRETFDEDDLLGQRASVRGSVYAYLRTNLPREVMGLPDFAFDSKFEGSRDARQFPAHDEVQRYLEAFADEFELLQFVRFGMEVQRCVPVQGHRAEGTVPSTWLRWEVVTRPAAQLQDNEAAASSELYDAVVVANGHYSRPRVPQLPGQAAFPGLLMHSHSYRRPDPFKGKTVVVLGASSSGVDLAEEIANGGAKNIHAGSGGGGSHDSDQIIKAPNLQEFHADGSITLADGSRIADVDACVFCTGHCSAGYIYDFPFLAGTDFVTVEDNRVGPLYQHIFPPAAAPTLAFVGIPWKVIPFPQFQLQSRWIAKVLAGAVQLPSRQEMEQHVADFYASLKATGVPVRYTHRQSDGMQWQYNAWLAEQCGDEPGAAWREQMYKACGQSRKTNASKYRDASLPGAEEAEQAAREEACRARQRAVHHSRDQSQ</sequence>
<dbReference type="SUPFAM" id="SSF51905">
    <property type="entry name" value="FAD/NAD(P)-binding domain"/>
    <property type="match status" value="2"/>
</dbReference>
<dbReference type="InParanoid" id="E1Z947"/>
<keyword evidence="4" id="KW-0521">NADP</keyword>
<keyword evidence="9" id="KW-1185">Reference proteome</keyword>
<evidence type="ECO:0000256" key="3">
    <source>
        <dbReference type="ARBA" id="ARBA00022827"/>
    </source>
</evidence>
<dbReference type="KEGG" id="cvr:CHLNCDRAFT_30388"/>
<dbReference type="InterPro" id="IPR020946">
    <property type="entry name" value="Flavin_mOase-like"/>
</dbReference>
<dbReference type="EC" id="1.-.-.-" evidence="6"/>
<dbReference type="InterPro" id="IPR000960">
    <property type="entry name" value="Flavin_mOase"/>
</dbReference>
<dbReference type="PANTHER" id="PTHR23023">
    <property type="entry name" value="DIMETHYLANILINE MONOOXYGENASE"/>
    <property type="match status" value="1"/>
</dbReference>
<dbReference type="GO" id="GO:0004499">
    <property type="term" value="F:N,N-dimethylaniline monooxygenase activity"/>
    <property type="evidence" value="ECO:0007669"/>
    <property type="project" value="InterPro"/>
</dbReference>